<evidence type="ECO:0000256" key="1">
    <source>
        <dbReference type="SAM" id="MobiDB-lite"/>
    </source>
</evidence>
<name>A0A820RTK1_9BILA</name>
<feature type="non-terminal residue" evidence="2">
    <location>
        <position position="1"/>
    </location>
</feature>
<comment type="caution">
    <text evidence="2">The sequence shown here is derived from an EMBL/GenBank/DDBJ whole genome shotgun (WGS) entry which is preliminary data.</text>
</comment>
<feature type="region of interest" description="Disordered" evidence="1">
    <location>
        <begin position="28"/>
        <end position="52"/>
    </location>
</feature>
<sequence>DIPELETTYESGDYTYLFIISTLTQPQTSTAQTPQITDNSSSSNPTSTNKMVSVCNRQPRIVGRCPDSLVMRVALCEVTQYKNFSMRIKRTGRLYTNRED</sequence>
<evidence type="ECO:0000313" key="3">
    <source>
        <dbReference type="Proteomes" id="UP000663844"/>
    </source>
</evidence>
<feature type="compositionally biased region" description="Low complexity" evidence="1">
    <location>
        <begin position="28"/>
        <end position="49"/>
    </location>
</feature>
<dbReference type="EMBL" id="CAJOAZ010031861">
    <property type="protein sequence ID" value="CAF4443143.1"/>
    <property type="molecule type" value="Genomic_DNA"/>
</dbReference>
<dbReference type="Proteomes" id="UP000663844">
    <property type="component" value="Unassembled WGS sequence"/>
</dbReference>
<reference evidence="2" key="1">
    <citation type="submission" date="2021-02" db="EMBL/GenBank/DDBJ databases">
        <authorList>
            <person name="Nowell W R."/>
        </authorList>
    </citation>
    <scope>NUCLEOTIDE SEQUENCE</scope>
</reference>
<feature type="non-terminal residue" evidence="2">
    <location>
        <position position="100"/>
    </location>
</feature>
<evidence type="ECO:0000313" key="2">
    <source>
        <dbReference type="EMBL" id="CAF4443143.1"/>
    </source>
</evidence>
<organism evidence="2 3">
    <name type="scientific">Adineta steineri</name>
    <dbReference type="NCBI Taxonomy" id="433720"/>
    <lineage>
        <taxon>Eukaryota</taxon>
        <taxon>Metazoa</taxon>
        <taxon>Spiralia</taxon>
        <taxon>Gnathifera</taxon>
        <taxon>Rotifera</taxon>
        <taxon>Eurotatoria</taxon>
        <taxon>Bdelloidea</taxon>
        <taxon>Adinetida</taxon>
        <taxon>Adinetidae</taxon>
        <taxon>Adineta</taxon>
    </lineage>
</organism>
<dbReference type="AlphaFoldDB" id="A0A820RTK1"/>
<proteinExistence type="predicted"/>
<gene>
    <name evidence="2" type="ORF">OXD698_LOCUS53940</name>
</gene>
<accession>A0A820RTK1</accession>
<protein>
    <submittedName>
        <fullName evidence="2">Uncharacterized protein</fullName>
    </submittedName>
</protein>